<keyword evidence="3" id="KW-1185">Reference proteome</keyword>
<dbReference type="Pfam" id="PF02447">
    <property type="entry name" value="GntP_permease"/>
    <property type="match status" value="1"/>
</dbReference>
<dbReference type="InterPro" id="IPR003474">
    <property type="entry name" value="Glcn_transporter"/>
</dbReference>
<organism evidence="2 3">
    <name type="scientific">Carboxydothermus pertinax</name>
    <dbReference type="NCBI Taxonomy" id="870242"/>
    <lineage>
        <taxon>Bacteria</taxon>
        <taxon>Bacillati</taxon>
        <taxon>Bacillota</taxon>
        <taxon>Clostridia</taxon>
        <taxon>Thermoanaerobacterales</taxon>
        <taxon>Thermoanaerobacteraceae</taxon>
        <taxon>Carboxydothermus</taxon>
    </lineage>
</organism>
<dbReference type="PANTHER" id="PTHR30354">
    <property type="entry name" value="GNT FAMILY GLUCONATE TRANSPORTER"/>
    <property type="match status" value="1"/>
</dbReference>
<feature type="transmembrane region" description="Helical" evidence="1">
    <location>
        <begin position="241"/>
        <end position="261"/>
    </location>
</feature>
<dbReference type="AlphaFoldDB" id="A0A1L8CTL5"/>
<sequence length="461" mass="48388">MTPEQLAAAKAVMVHGPMLIFIIVLAILFIIYATAKLKIHPFLALILAAYGVGFLSRMPVEFIGPIIAQGFGNLMTNIGLVIVFGTIIGTIMEKSGAALKMAEIVLNIVGIKRAPLAMSIIGYVTSIPVFCDSGYVILSPLNKALAKKAKIPMAVMAVALSTGLYATHTLVPPTPGPIAAAGNVGADLGLVILVGMLISIPAALIGLWWAYRIGSNIKSEIDQIDINYDELKSQFKSLPSATSSFLPIVAPIILIAIASVAKFIKYSGPGNNLITFLGTPVNALMIGVLFSLTLLPKFDEETLMNWVGQGIKDSAVILLITGAGGSLGAMLSATPISDYIKTLAGGKISGGSFAIILVFLIAALLKTAQGSSTVALVTTSSLIAPMLPQFGLTSPMDLALTVMAIGAGAMTVSHVNDSYFWVVSQFSGLKVTNAYKAQTMATFLQGLVTIVVTFILFRIFH</sequence>
<dbReference type="OrthoDB" id="9787129at2"/>
<feature type="transmembrane region" description="Helical" evidence="1">
    <location>
        <begin position="188"/>
        <end position="211"/>
    </location>
</feature>
<dbReference type="RefSeq" id="WP_077177163.1">
    <property type="nucleotide sequence ID" value="NZ_BDJK01000010.1"/>
</dbReference>
<dbReference type="GO" id="GO:0005886">
    <property type="term" value="C:plasma membrane"/>
    <property type="evidence" value="ECO:0007669"/>
    <property type="project" value="TreeGrafter"/>
</dbReference>
<dbReference type="PANTHER" id="PTHR30354:SF11">
    <property type="entry name" value="PERMEASE"/>
    <property type="match status" value="1"/>
</dbReference>
<keyword evidence="1" id="KW-0472">Membrane</keyword>
<feature type="transmembrane region" description="Helical" evidence="1">
    <location>
        <begin position="150"/>
        <end position="168"/>
    </location>
</feature>
<feature type="transmembrane region" description="Helical" evidence="1">
    <location>
        <begin position="348"/>
        <end position="365"/>
    </location>
</feature>
<evidence type="ECO:0000313" key="2">
    <source>
        <dbReference type="EMBL" id="GAV22266.1"/>
    </source>
</evidence>
<feature type="transmembrane region" description="Helical" evidence="1">
    <location>
        <begin position="39"/>
        <end position="58"/>
    </location>
</feature>
<proteinExistence type="predicted"/>
<accession>A0A1L8CTL5</accession>
<feature type="transmembrane region" description="Helical" evidence="1">
    <location>
        <begin position="70"/>
        <end position="92"/>
    </location>
</feature>
<keyword evidence="1" id="KW-0812">Transmembrane</keyword>
<comment type="caution">
    <text evidence="2">The sequence shown here is derived from an EMBL/GenBank/DDBJ whole genome shotgun (WGS) entry which is preliminary data.</text>
</comment>
<dbReference type="PIRSF" id="PIRSF002746">
    <property type="entry name" value="Gluconate_transporter"/>
    <property type="match status" value="1"/>
</dbReference>
<gene>
    <name evidence="2" type="ORF">cpu_07760</name>
</gene>
<protein>
    <submittedName>
        <fullName evidence="2">H+/gluconate symporter and related permeases</fullName>
    </submittedName>
</protein>
<dbReference type="GO" id="GO:0015128">
    <property type="term" value="F:gluconate transmembrane transporter activity"/>
    <property type="evidence" value="ECO:0007669"/>
    <property type="project" value="InterPro"/>
</dbReference>
<feature type="transmembrane region" description="Helical" evidence="1">
    <location>
        <begin position="372"/>
        <end position="392"/>
    </location>
</feature>
<evidence type="ECO:0000313" key="3">
    <source>
        <dbReference type="Proteomes" id="UP000187485"/>
    </source>
</evidence>
<feature type="transmembrane region" description="Helical" evidence="1">
    <location>
        <begin position="316"/>
        <end position="336"/>
    </location>
</feature>
<dbReference type="STRING" id="870242.cpu_07760"/>
<evidence type="ECO:0000256" key="1">
    <source>
        <dbReference type="SAM" id="Phobius"/>
    </source>
</evidence>
<reference evidence="3" key="1">
    <citation type="submission" date="2016-12" db="EMBL/GenBank/DDBJ databases">
        <title>Draft Genome Sequences od Carboxydothermus pertinax and islandicus, Hydrogenogenic Carboxydotrophic Bacteria.</title>
        <authorList>
            <person name="Fukuyama Y."/>
            <person name="Ohmae K."/>
            <person name="Yoneda Y."/>
            <person name="Yoshida T."/>
            <person name="Sako Y."/>
        </authorList>
    </citation>
    <scope>NUCLEOTIDE SEQUENCE [LARGE SCALE GENOMIC DNA]</scope>
    <source>
        <strain evidence="3">Ug1</strain>
    </source>
</reference>
<dbReference type="Proteomes" id="UP000187485">
    <property type="component" value="Unassembled WGS sequence"/>
</dbReference>
<feature type="transmembrane region" description="Helical" evidence="1">
    <location>
        <begin position="12"/>
        <end position="33"/>
    </location>
</feature>
<feature type="transmembrane region" description="Helical" evidence="1">
    <location>
        <begin position="273"/>
        <end position="295"/>
    </location>
</feature>
<feature type="transmembrane region" description="Helical" evidence="1">
    <location>
        <begin position="116"/>
        <end position="138"/>
    </location>
</feature>
<dbReference type="EMBL" id="BDJK01000010">
    <property type="protein sequence ID" value="GAV22266.1"/>
    <property type="molecule type" value="Genomic_DNA"/>
</dbReference>
<name>A0A1L8CTL5_9THEO</name>
<keyword evidence="1" id="KW-1133">Transmembrane helix</keyword>
<feature type="transmembrane region" description="Helical" evidence="1">
    <location>
        <begin position="443"/>
        <end position="460"/>
    </location>
</feature>